<dbReference type="AlphaFoldDB" id="A0A6M4PCV0"/>
<organism evidence="2 3">
    <name type="scientific">Streptomyces argyrophylli</name>
    <dbReference type="NCBI Taxonomy" id="2726118"/>
    <lineage>
        <taxon>Bacteria</taxon>
        <taxon>Bacillati</taxon>
        <taxon>Actinomycetota</taxon>
        <taxon>Actinomycetes</taxon>
        <taxon>Kitasatosporales</taxon>
        <taxon>Streptomycetaceae</taxon>
        <taxon>Streptomyces</taxon>
    </lineage>
</organism>
<sequence>MTVHQDRFPLVLLPGPDTPVAEVSGLVRALPAALRLVVLRPGTEASTPPGPPEVLARQVRDAGVSGPFAVHGWGTGAHLGLALAGVFERALGRAVCTTLFVSDAVAPGRTTTSPAPADVRRTVTESRLVVCTDRTSAGSDGAGLRAWCRHSTSGTEFVTLPSGPRAARAAALSRLIAARLLPAAGRPSATRAARRVTAPVPGGDVVAGSAP</sequence>
<accession>A0A6M4PCV0</accession>
<evidence type="ECO:0000313" key="3">
    <source>
        <dbReference type="Proteomes" id="UP000502641"/>
    </source>
</evidence>
<evidence type="ECO:0000313" key="2">
    <source>
        <dbReference type="EMBL" id="QJS08154.1"/>
    </source>
</evidence>
<dbReference type="EMBL" id="CP053189">
    <property type="protein sequence ID" value="QJS08154.1"/>
    <property type="molecule type" value="Genomic_DNA"/>
</dbReference>
<gene>
    <name evidence="2" type="ORF">HKX69_00215</name>
</gene>
<proteinExistence type="predicted"/>
<dbReference type="Proteomes" id="UP000502641">
    <property type="component" value="Chromosome"/>
</dbReference>
<dbReference type="RefSeq" id="WP_171150047.1">
    <property type="nucleotide sequence ID" value="NZ_CP053189.1"/>
</dbReference>
<feature type="region of interest" description="Disordered" evidence="1">
    <location>
        <begin position="188"/>
        <end position="211"/>
    </location>
</feature>
<evidence type="ECO:0008006" key="4">
    <source>
        <dbReference type="Google" id="ProtNLM"/>
    </source>
</evidence>
<dbReference type="SUPFAM" id="SSF53474">
    <property type="entry name" value="alpha/beta-Hydrolases"/>
    <property type="match status" value="1"/>
</dbReference>
<protein>
    <recommendedName>
        <fullName evidence="4">Thioesterase domain-containing protein</fullName>
    </recommendedName>
</protein>
<evidence type="ECO:0000256" key="1">
    <source>
        <dbReference type="SAM" id="MobiDB-lite"/>
    </source>
</evidence>
<dbReference type="Gene3D" id="3.40.50.1820">
    <property type="entry name" value="alpha/beta hydrolase"/>
    <property type="match status" value="1"/>
</dbReference>
<name>A0A6M4PCV0_9ACTN</name>
<dbReference type="InterPro" id="IPR029058">
    <property type="entry name" value="AB_hydrolase_fold"/>
</dbReference>
<reference evidence="2 3" key="1">
    <citation type="submission" date="2020-05" db="EMBL/GenBank/DDBJ databases">
        <authorList>
            <person name="Li K."/>
        </authorList>
    </citation>
    <scope>NUCLEOTIDE SEQUENCE [LARGE SCALE GENOMIC DNA]</scope>
    <source>
        <strain evidence="3">jing01</strain>
    </source>
</reference>
<feature type="compositionally biased region" description="Low complexity" evidence="1">
    <location>
        <begin position="188"/>
        <end position="201"/>
    </location>
</feature>
<keyword evidence="3" id="KW-1185">Reference proteome</keyword>
<dbReference type="KEGG" id="sarg:HKX69_00215"/>